<reference evidence="2 3" key="1">
    <citation type="submission" date="2020-08" db="EMBL/GenBank/DDBJ databases">
        <title>Genomic Encyclopedia of Type Strains, Phase IV (KMG-IV): sequencing the most valuable type-strain genomes for metagenomic binning, comparative biology and taxonomic classification.</title>
        <authorList>
            <person name="Goeker M."/>
        </authorList>
    </citation>
    <scope>NUCLEOTIDE SEQUENCE [LARGE SCALE GENOMIC DNA]</scope>
    <source>
        <strain evidence="2 3">DSM 14878</strain>
    </source>
</reference>
<keyword evidence="1" id="KW-1133">Transmembrane helix</keyword>
<feature type="transmembrane region" description="Helical" evidence="1">
    <location>
        <begin position="80"/>
        <end position="100"/>
    </location>
</feature>
<feature type="transmembrane region" description="Helical" evidence="1">
    <location>
        <begin position="193"/>
        <end position="210"/>
    </location>
</feature>
<proteinExistence type="predicted"/>
<gene>
    <name evidence="2" type="ORF">GGR11_000217</name>
</gene>
<dbReference type="AlphaFoldDB" id="A0A7W6EYI8"/>
<dbReference type="PANTHER" id="PTHR37305">
    <property type="entry name" value="INTEGRAL MEMBRANE PROTEIN-RELATED"/>
    <property type="match status" value="1"/>
</dbReference>
<evidence type="ECO:0000313" key="2">
    <source>
        <dbReference type="EMBL" id="MBB3870703.1"/>
    </source>
</evidence>
<name>A0A7W6EYI8_9CAUL</name>
<organism evidence="2 3">
    <name type="scientific">Brevundimonas mediterranea</name>
    <dbReference type="NCBI Taxonomy" id="74329"/>
    <lineage>
        <taxon>Bacteria</taxon>
        <taxon>Pseudomonadati</taxon>
        <taxon>Pseudomonadota</taxon>
        <taxon>Alphaproteobacteria</taxon>
        <taxon>Caulobacterales</taxon>
        <taxon>Caulobacteraceae</taxon>
        <taxon>Brevundimonas</taxon>
    </lineage>
</organism>
<feature type="transmembrane region" description="Helical" evidence="1">
    <location>
        <begin position="163"/>
        <end position="186"/>
    </location>
</feature>
<dbReference type="PANTHER" id="PTHR37305:SF1">
    <property type="entry name" value="MEMBRANE PROTEIN"/>
    <property type="match status" value="1"/>
</dbReference>
<feature type="transmembrane region" description="Helical" evidence="1">
    <location>
        <begin position="121"/>
        <end position="143"/>
    </location>
</feature>
<dbReference type="Proteomes" id="UP000532936">
    <property type="component" value="Unassembled WGS sequence"/>
</dbReference>
<feature type="transmembrane region" description="Helical" evidence="1">
    <location>
        <begin position="254"/>
        <end position="277"/>
    </location>
</feature>
<keyword evidence="1" id="KW-0472">Membrane</keyword>
<protein>
    <submittedName>
        <fullName evidence="2">ABC-2 type transport system permease protein</fullName>
    </submittedName>
</protein>
<keyword evidence="1" id="KW-0812">Transmembrane</keyword>
<dbReference type="EMBL" id="JACIDA010000001">
    <property type="protein sequence ID" value="MBB3870703.1"/>
    <property type="molecule type" value="Genomic_DNA"/>
</dbReference>
<comment type="caution">
    <text evidence="2">The sequence shown here is derived from an EMBL/GenBank/DDBJ whole genome shotgun (WGS) entry which is preliminary data.</text>
</comment>
<evidence type="ECO:0000313" key="3">
    <source>
        <dbReference type="Proteomes" id="UP000532936"/>
    </source>
</evidence>
<dbReference type="RefSeq" id="WP_183194962.1">
    <property type="nucleotide sequence ID" value="NZ_JACIDA010000001.1"/>
</dbReference>
<evidence type="ECO:0000256" key="1">
    <source>
        <dbReference type="SAM" id="Phobius"/>
    </source>
</evidence>
<accession>A0A7W6EYI8</accession>
<sequence length="285" mass="30405">MLVDALKSEAYRVSRNRTAVFFSVLLTPLLFIIGGVAFHIITKTKGDALAAKASLPAALGNQPVNLAEALEFAAGNGANGVLLVFMLLAAASVYAGDYRWETWRLISARNGRPWLLLGKIGVMKALAMIAMLAMLIAAFIFFISQAVVAGRPMSFDLSDFDLGQFLLTGLLSYIRIVQYGLIALLAAVVSRSLLAALFVPWALGFAQSILGGPLTPVIGWAPTDWASQLLLPGLAYDTLKAAVSPGPMPLPEGAVMKAIVSLTLWCVVPVAASIAWFQRQDLSKE</sequence>
<feature type="transmembrane region" description="Helical" evidence="1">
    <location>
        <begin position="20"/>
        <end position="41"/>
    </location>
</feature>